<dbReference type="SMART" id="SM00612">
    <property type="entry name" value="Kelch"/>
    <property type="match status" value="1"/>
</dbReference>
<dbReference type="PANTHER" id="PTHR46529:SF1">
    <property type="entry name" value="TRNA WYBUTOSINE-SYNTHESIZING PROTEIN 4"/>
    <property type="match status" value="1"/>
</dbReference>
<evidence type="ECO:0000256" key="5">
    <source>
        <dbReference type="ARBA" id="ARBA00012779"/>
    </source>
</evidence>
<evidence type="ECO:0000256" key="11">
    <source>
        <dbReference type="ARBA" id="ARBA00029750"/>
    </source>
</evidence>
<evidence type="ECO:0000256" key="3">
    <source>
        <dbReference type="ARBA" id="ARBA00010703"/>
    </source>
</evidence>
<dbReference type="OrthoDB" id="47172at2759"/>
<dbReference type="PANTHER" id="PTHR46529">
    <property type="entry name" value="TRNA WYBUTOSINE-SYNTHESIZING PROTEIN 4"/>
    <property type="match status" value="1"/>
</dbReference>
<dbReference type="InterPro" id="IPR007213">
    <property type="entry name" value="Ppm1/Ppm2/Tcmp"/>
</dbReference>
<keyword evidence="10" id="KW-0819">tRNA processing</keyword>
<dbReference type="GO" id="GO:0030488">
    <property type="term" value="P:tRNA methylation"/>
    <property type="evidence" value="ECO:0007669"/>
    <property type="project" value="TreeGrafter"/>
</dbReference>
<dbReference type="Pfam" id="PF13418">
    <property type="entry name" value="Beta-prop_TYW4"/>
    <property type="match status" value="1"/>
</dbReference>
<comment type="catalytic activity">
    <reaction evidence="13">
        <text>7-[(3S)-(3-amino-3-methoxycarbonyl)propyl]wyosine(37) in tRNA(Phe) + S-adenosyl-L-methionine + CO2 = wybutosine(37) in tRNA(Phe) + S-adenosyl-L-homocysteine + 2 H(+)</text>
        <dbReference type="Rhea" id="RHEA:37119"/>
        <dbReference type="Rhea" id="RHEA-COMP:11844"/>
        <dbReference type="Rhea" id="RHEA-COMP:11847"/>
        <dbReference type="ChEBI" id="CHEBI:15378"/>
        <dbReference type="ChEBI" id="CHEBI:16526"/>
        <dbReference type="ChEBI" id="CHEBI:57856"/>
        <dbReference type="ChEBI" id="CHEBI:59789"/>
        <dbReference type="ChEBI" id="CHEBI:73544"/>
        <dbReference type="ChEBI" id="CHEBI:74275"/>
        <dbReference type="EC" id="2.3.1.231"/>
    </reaction>
</comment>
<dbReference type="AlphaFoldDB" id="A0A2C5XI22"/>
<dbReference type="EC" id="2.3.1.231" evidence="4"/>
<evidence type="ECO:0000313" key="15">
    <source>
        <dbReference type="Proteomes" id="UP000222788"/>
    </source>
</evidence>
<evidence type="ECO:0000256" key="7">
    <source>
        <dbReference type="ARBA" id="ARBA00022603"/>
    </source>
</evidence>
<comment type="catalytic activity">
    <reaction evidence="1">
        <text>7-[(3S)-3-amino-3-carboxypropyl]wyosine(37) in tRNA(Phe) + S-adenosyl-L-methionine = 7-[(3S)-(3-amino-3-methoxycarbonyl)propyl]wyosine(37) in tRNA(Phe) + S-adenosyl-L-homocysteine</text>
        <dbReference type="Rhea" id="RHEA:36903"/>
        <dbReference type="Rhea" id="RHEA-COMP:10379"/>
        <dbReference type="Rhea" id="RHEA-COMP:11844"/>
        <dbReference type="ChEBI" id="CHEBI:57856"/>
        <dbReference type="ChEBI" id="CHEBI:59789"/>
        <dbReference type="ChEBI" id="CHEBI:73543"/>
        <dbReference type="ChEBI" id="CHEBI:74275"/>
        <dbReference type="EC" id="2.1.1.290"/>
    </reaction>
</comment>
<accession>A0A2C5XI22</accession>
<keyword evidence="9" id="KW-0949">S-adenosyl-L-methionine</keyword>
<keyword evidence="7" id="KW-0489">Methyltransferase</keyword>
<dbReference type="STRING" id="1035309.A0A2C5XI22"/>
<dbReference type="Proteomes" id="UP000222788">
    <property type="component" value="Unassembled WGS sequence"/>
</dbReference>
<dbReference type="InterPro" id="IPR006652">
    <property type="entry name" value="Kelch_1"/>
</dbReference>
<evidence type="ECO:0000256" key="13">
    <source>
        <dbReference type="ARBA" id="ARBA00049250"/>
    </source>
</evidence>
<dbReference type="Gene3D" id="2.120.10.80">
    <property type="entry name" value="Kelch-type beta propeller"/>
    <property type="match status" value="1"/>
</dbReference>
<protein>
    <recommendedName>
        <fullName evidence="6">tRNA wybutosine-synthesizing protein 4</fullName>
        <ecNumber evidence="5">2.1.1.290</ecNumber>
        <ecNumber evidence="4">2.3.1.231</ecNumber>
    </recommendedName>
    <alternativeName>
        <fullName evidence="12">tRNA(Phe) (7-(3-amino-3-(methoxycarbonyl)propyl)wyosine(37)-N)-methoxycarbonyltransferase</fullName>
    </alternativeName>
    <alternativeName>
        <fullName evidence="11">tRNA(Phe) (7-(3-amino-3-carboxypropyl)wyosine(37)-O)-methyltransferase</fullName>
    </alternativeName>
</protein>
<evidence type="ECO:0000256" key="2">
    <source>
        <dbReference type="ARBA" id="ARBA00004797"/>
    </source>
</evidence>
<dbReference type="EMBL" id="APWK03000010">
    <property type="protein sequence ID" value="PHH55542.1"/>
    <property type="molecule type" value="Genomic_DNA"/>
</dbReference>
<comment type="caution">
    <text evidence="14">The sequence shown here is derived from an EMBL/GenBank/DDBJ whole genome shotgun (WGS) entry which is preliminary data.</text>
</comment>
<dbReference type="Gene3D" id="3.40.50.150">
    <property type="entry name" value="Vaccinia Virus protein VP39"/>
    <property type="match status" value="1"/>
</dbReference>
<comment type="similarity">
    <text evidence="3">Belongs to the methyltransferase superfamily. LCMT family.</text>
</comment>
<dbReference type="EC" id="2.1.1.290" evidence="5"/>
<dbReference type="SUPFAM" id="SSF117281">
    <property type="entry name" value="Kelch motif"/>
    <property type="match status" value="1"/>
</dbReference>
<organism evidence="14 15">
    <name type="scientific">Ceratocystis fimbriata CBS 114723</name>
    <dbReference type="NCBI Taxonomy" id="1035309"/>
    <lineage>
        <taxon>Eukaryota</taxon>
        <taxon>Fungi</taxon>
        <taxon>Dikarya</taxon>
        <taxon>Ascomycota</taxon>
        <taxon>Pezizomycotina</taxon>
        <taxon>Sordariomycetes</taxon>
        <taxon>Hypocreomycetidae</taxon>
        <taxon>Microascales</taxon>
        <taxon>Ceratocystidaceae</taxon>
        <taxon>Ceratocystis</taxon>
    </lineage>
</organism>
<dbReference type="GO" id="GO:0008175">
    <property type="term" value="F:tRNA methyltransferase activity"/>
    <property type="evidence" value="ECO:0007669"/>
    <property type="project" value="TreeGrafter"/>
</dbReference>
<evidence type="ECO:0000256" key="10">
    <source>
        <dbReference type="ARBA" id="ARBA00022694"/>
    </source>
</evidence>
<dbReference type="Pfam" id="PF04072">
    <property type="entry name" value="LCM"/>
    <property type="match status" value="1"/>
</dbReference>
<keyword evidence="8" id="KW-0808">Transferase</keyword>
<comment type="pathway">
    <text evidence="2">tRNA modification; wybutosine-tRNA(Phe) biosynthesis.</text>
</comment>
<reference evidence="14 15" key="1">
    <citation type="journal article" date="2013" name="Fungal Biol.">
        <title>Analysis of microsatellite markers in the genome of the plant pathogen Ceratocystis fimbriata.</title>
        <authorList>
            <person name="Simpson M.C."/>
            <person name="Wilken P.M."/>
            <person name="Coetzee M.P."/>
            <person name="Wingfield M.J."/>
            <person name="Wingfield B.D."/>
        </authorList>
    </citation>
    <scope>NUCLEOTIDE SEQUENCE [LARGE SCALE GENOMIC DNA]</scope>
    <source>
        <strain evidence="14 15">CBS 114723</strain>
    </source>
</reference>
<dbReference type="SUPFAM" id="SSF53335">
    <property type="entry name" value="S-adenosyl-L-methionine-dependent methyltransferases"/>
    <property type="match status" value="1"/>
</dbReference>
<dbReference type="InterPro" id="IPR029063">
    <property type="entry name" value="SAM-dependent_MTases_sf"/>
</dbReference>
<keyword evidence="15" id="KW-1185">Reference proteome</keyword>
<evidence type="ECO:0000313" key="14">
    <source>
        <dbReference type="EMBL" id="PHH55542.1"/>
    </source>
</evidence>
<gene>
    <name evidence="14" type="primary">ppm2</name>
    <name evidence="14" type="ORF">CFIMG_001432RA</name>
</gene>
<evidence type="ECO:0000256" key="8">
    <source>
        <dbReference type="ARBA" id="ARBA00022679"/>
    </source>
</evidence>
<dbReference type="UniPathway" id="UPA00375"/>
<proteinExistence type="inferred from homology"/>
<dbReference type="InterPro" id="IPR015915">
    <property type="entry name" value="Kelch-typ_b-propeller"/>
</dbReference>
<evidence type="ECO:0000256" key="4">
    <source>
        <dbReference type="ARBA" id="ARBA00012155"/>
    </source>
</evidence>
<evidence type="ECO:0000256" key="6">
    <source>
        <dbReference type="ARBA" id="ARBA00018045"/>
    </source>
</evidence>
<evidence type="ECO:0000256" key="1">
    <source>
        <dbReference type="ARBA" id="ARBA00001806"/>
    </source>
</evidence>
<dbReference type="GO" id="GO:0031591">
    <property type="term" value="P:wybutosine biosynthetic process"/>
    <property type="evidence" value="ECO:0007669"/>
    <property type="project" value="TreeGrafter"/>
</dbReference>
<evidence type="ECO:0000256" key="9">
    <source>
        <dbReference type="ARBA" id="ARBA00022691"/>
    </source>
</evidence>
<reference evidence="14 15" key="2">
    <citation type="journal article" date="2013" name="IMA Fungus">
        <title>IMA Genome-F 1: Ceratocystis fimbriata: Draft nuclear genome sequence for the plant pathogen, Ceratocystis fimbriata.</title>
        <authorList>
            <person name="Wilken P.M."/>
            <person name="Steenkamp E.T."/>
            <person name="Wingfield M.J."/>
            <person name="de Beer Z.W."/>
            <person name="Wingfield B.D."/>
        </authorList>
    </citation>
    <scope>NUCLEOTIDE SEQUENCE [LARGE SCALE GENOMIC DNA]</scope>
    <source>
        <strain evidence="14 15">CBS 114723</strain>
    </source>
</reference>
<sequence>MSSKNAKGSGTKAGLTASSAAEKKKALLDELIMGTNSSSITSKRSVEKLYYDEEKHFFRFFVPRFQRRSPLVNRGYWFRLRAIDVSVREFLRRDCGGKRMVVVNLGCGSDVLPWQCHERYSNLSPSALFIDIDYPDMMQKKKQIVTQIPELAELLGNDFKTSQKETGVILESPKYCQIACDLRELDIVTGMIEELIDLQNSHVLFVAEVSITYMDNKSADNVIRWASTIPSAEFCLLEQILPDGPGYPFAQNMLAHFDKLQTSLKSVSRYPTTSHQEARFKALGWPYSRAWNLWEAWGDSFFMSAEDRAKLDHVEPFDEWEEFAIFGAHYTVVHASNMAPICHGDLKKQNIYDCDTTPVQKIDVSFLPATSPQAHRHHGGATIIDREQSGDVAFATFFGQGVTNRSSSVDFYSSESILDPEWFGPPPRVCFSTTDLGQCILLAGGRASPAKAMSDVWILDKKSNKWSEAPYLPKALYRHAVTRLGDSGLALLVGGKTGVHEISESIFLYGSHNGGWAECRAIGDVPLPRFGAVLGCFSNMHGFLSGGITADGLVDQSTYQWILDLEGMTVSFACIQCNPALSRFGALVIPTAAGLVVAGGIVDNHLIPTASDILLVNEKKDKKAGASENGDSSALTIACLRDMQLTDNCPHRPFFIGSSGIEKNGQVTIIGGGATCYAMGSYWSPGQYGFHILGGQPVSVPFAESFQIKQQNGK</sequence>
<evidence type="ECO:0000256" key="12">
    <source>
        <dbReference type="ARBA" id="ARBA00030847"/>
    </source>
</evidence>
<name>A0A2C5XI22_9PEZI</name>